<dbReference type="OrthoDB" id="9786029at2"/>
<evidence type="ECO:0000313" key="4">
    <source>
        <dbReference type="Proteomes" id="UP000256999"/>
    </source>
</evidence>
<keyword evidence="1" id="KW-0812">Transmembrane</keyword>
<dbReference type="PANTHER" id="PTHR40547:SF1">
    <property type="entry name" value="SLL0298 PROTEIN"/>
    <property type="match status" value="1"/>
</dbReference>
<evidence type="ECO:0000313" key="3">
    <source>
        <dbReference type="EMBL" id="REL36276.1"/>
    </source>
</evidence>
<name>A0A3E0UHD7_9GAMM</name>
<keyword evidence="1" id="KW-0472">Membrane</keyword>
<dbReference type="InterPro" id="IPR018639">
    <property type="entry name" value="DUF2062"/>
</dbReference>
<feature type="transmembrane region" description="Helical" evidence="1">
    <location>
        <begin position="45"/>
        <end position="71"/>
    </location>
</feature>
<evidence type="ECO:0000259" key="2">
    <source>
        <dbReference type="Pfam" id="PF09835"/>
    </source>
</evidence>
<organism evidence="3 4">
    <name type="scientific">Thalassotalea euphylliae</name>
    <dbReference type="NCBI Taxonomy" id="1655234"/>
    <lineage>
        <taxon>Bacteria</taxon>
        <taxon>Pseudomonadati</taxon>
        <taxon>Pseudomonadota</taxon>
        <taxon>Gammaproteobacteria</taxon>
        <taxon>Alteromonadales</taxon>
        <taxon>Colwelliaceae</taxon>
        <taxon>Thalassotalea</taxon>
    </lineage>
</organism>
<dbReference type="PANTHER" id="PTHR40547">
    <property type="entry name" value="SLL0298 PROTEIN"/>
    <property type="match status" value="1"/>
</dbReference>
<dbReference type="AlphaFoldDB" id="A0A3E0UHD7"/>
<reference evidence="3 4" key="1">
    <citation type="submission" date="2018-08" db="EMBL/GenBank/DDBJ databases">
        <title>Thalassotalea euphylliae genome.</title>
        <authorList>
            <person name="Summers S."/>
            <person name="Rice S.A."/>
            <person name="Freckelton M.L."/>
            <person name="Nedved B.T."/>
            <person name="Hadfield M.G."/>
        </authorList>
    </citation>
    <scope>NUCLEOTIDE SEQUENCE [LARGE SCALE GENOMIC DNA]</scope>
    <source>
        <strain evidence="3 4">H2</strain>
    </source>
</reference>
<evidence type="ECO:0000256" key="1">
    <source>
        <dbReference type="SAM" id="Phobius"/>
    </source>
</evidence>
<dbReference type="Proteomes" id="UP000256999">
    <property type="component" value="Unassembled WGS sequence"/>
</dbReference>
<protein>
    <submittedName>
        <fullName evidence="3">DUF2062 domain-containing protein</fullName>
    </submittedName>
</protein>
<sequence>MPKKVIKRIMPDHHTIKSNKHLKIFGDLLHNANLWHLNRRSVAKAFAVGLFFAFIPVPFQMLLAAGTAIIVHSNLPLSIGLVWITNPLTMPAIFYGCYIVGTWVVGAQEQAFNFEASWQWVVDSLQTIGPAFLVGCGVLAVAFAVIGYFGIQLLWRYSVAKEWRKRAQR</sequence>
<dbReference type="RefSeq" id="WP_116000944.1">
    <property type="nucleotide sequence ID" value="NZ_QUOV01000001.1"/>
</dbReference>
<feature type="transmembrane region" description="Helical" evidence="1">
    <location>
        <begin position="131"/>
        <end position="155"/>
    </location>
</feature>
<keyword evidence="1" id="KW-1133">Transmembrane helix</keyword>
<comment type="caution">
    <text evidence="3">The sequence shown here is derived from an EMBL/GenBank/DDBJ whole genome shotgun (WGS) entry which is preliminary data.</text>
</comment>
<feature type="domain" description="DUF2062" evidence="2">
    <location>
        <begin position="23"/>
        <end position="164"/>
    </location>
</feature>
<proteinExistence type="predicted"/>
<dbReference type="EMBL" id="QUOV01000001">
    <property type="protein sequence ID" value="REL36276.1"/>
    <property type="molecule type" value="Genomic_DNA"/>
</dbReference>
<dbReference type="Pfam" id="PF09835">
    <property type="entry name" value="DUF2062"/>
    <property type="match status" value="1"/>
</dbReference>
<accession>A0A3E0UHD7</accession>
<gene>
    <name evidence="3" type="ORF">DXX92_13630</name>
</gene>